<feature type="compositionally biased region" description="Basic and acidic residues" evidence="1">
    <location>
        <begin position="1"/>
        <end position="15"/>
    </location>
</feature>
<comment type="caution">
    <text evidence="2">The sequence shown here is derived from an EMBL/GenBank/DDBJ whole genome shotgun (WGS) entry which is preliminary data.</text>
</comment>
<protein>
    <submittedName>
        <fullName evidence="2">Alanine--tRNA ligase</fullName>
    </submittedName>
</protein>
<evidence type="ECO:0000313" key="3">
    <source>
        <dbReference type="Proteomes" id="UP001219518"/>
    </source>
</evidence>
<dbReference type="EMBL" id="JAHWGI010001147">
    <property type="protein sequence ID" value="KAK3923588.1"/>
    <property type="molecule type" value="Genomic_DNA"/>
</dbReference>
<keyword evidence="2" id="KW-0436">Ligase</keyword>
<reference evidence="2" key="1">
    <citation type="submission" date="2021-07" db="EMBL/GenBank/DDBJ databases">
        <authorList>
            <person name="Catto M.A."/>
            <person name="Jacobson A."/>
            <person name="Kennedy G."/>
            <person name="Labadie P."/>
            <person name="Hunt B.G."/>
            <person name="Srinivasan R."/>
        </authorList>
    </citation>
    <scope>NUCLEOTIDE SEQUENCE</scope>
    <source>
        <strain evidence="2">PL_HMW_Pooled</strain>
        <tissue evidence="2">Head</tissue>
    </source>
</reference>
<keyword evidence="3" id="KW-1185">Reference proteome</keyword>
<reference evidence="2" key="2">
    <citation type="journal article" date="2023" name="BMC Genomics">
        <title>Pest status, molecular evolution, and epigenetic factors derived from the genome assembly of Frankliniella fusca, a thysanopteran phytovirus vector.</title>
        <authorList>
            <person name="Catto M.A."/>
            <person name="Labadie P.E."/>
            <person name="Jacobson A.L."/>
            <person name="Kennedy G.G."/>
            <person name="Srinivasan R."/>
            <person name="Hunt B.G."/>
        </authorList>
    </citation>
    <scope>NUCLEOTIDE SEQUENCE</scope>
    <source>
        <strain evidence="2">PL_HMW_Pooled</strain>
    </source>
</reference>
<evidence type="ECO:0000256" key="1">
    <source>
        <dbReference type="SAM" id="MobiDB-lite"/>
    </source>
</evidence>
<evidence type="ECO:0000313" key="2">
    <source>
        <dbReference type="EMBL" id="KAK3923588.1"/>
    </source>
</evidence>
<feature type="region of interest" description="Disordered" evidence="1">
    <location>
        <begin position="1"/>
        <end position="97"/>
    </location>
</feature>
<gene>
    <name evidence="2" type="ORF">KUF71_001996</name>
</gene>
<dbReference type="Proteomes" id="UP001219518">
    <property type="component" value="Unassembled WGS sequence"/>
</dbReference>
<proteinExistence type="predicted"/>
<organism evidence="2 3">
    <name type="scientific">Frankliniella fusca</name>
    <dbReference type="NCBI Taxonomy" id="407009"/>
    <lineage>
        <taxon>Eukaryota</taxon>
        <taxon>Metazoa</taxon>
        <taxon>Ecdysozoa</taxon>
        <taxon>Arthropoda</taxon>
        <taxon>Hexapoda</taxon>
        <taxon>Insecta</taxon>
        <taxon>Pterygota</taxon>
        <taxon>Neoptera</taxon>
        <taxon>Paraneoptera</taxon>
        <taxon>Thysanoptera</taxon>
        <taxon>Terebrantia</taxon>
        <taxon>Thripoidea</taxon>
        <taxon>Thripidae</taxon>
        <taxon>Frankliniella</taxon>
    </lineage>
</organism>
<sequence>MKRTRNDTSLEKENESPASKKRGPYLSWAREGKKMPKSTRYSRSAESKKPPQSKPRRTGPPNVTRAKSARAKSPSKSCASTMQEHSGTASNPGLDKEIQLDSEVQVLSLVTTERNATSKDEILLTLLPSPPAEEVSGLTWNNISVTPDTTPRASPDRNSFENDHFEIVGDEEVNCVESTNNEDKNAHFDDSFISLEATDLQPCPVPDDSSDDDADNDYAKASGLHLTINQKIDLLLLLATKRRHNLTYSAAEDIMNLAGVVSDKSGFLPTRHIMKKTIELYSACDMTEHHVCPQCGLYIGVISSANFTYENCNRDICTDKNRKGGNMFISISLRKQLESIIRNCFKHIVDRRTRKKISAYNYEDIYDAEIYNARVAHKELSFNFFVDGLQIASTSKQSAWPVLGCLNELPLSLRRKHVFMASIWLGLGKPNCQQYLKPFVQECNLLAEKGIQMKIGNKDFNFKVKALMCVSDTVARPLLRNSSQFNGIN</sequence>
<feature type="compositionally biased region" description="Low complexity" evidence="1">
    <location>
        <begin position="71"/>
        <end position="80"/>
    </location>
</feature>
<feature type="compositionally biased region" description="Polar residues" evidence="1">
    <location>
        <begin position="81"/>
        <end position="91"/>
    </location>
</feature>
<dbReference type="AlphaFoldDB" id="A0AAE1HLX3"/>
<dbReference type="GO" id="GO:0016874">
    <property type="term" value="F:ligase activity"/>
    <property type="evidence" value="ECO:0007669"/>
    <property type="project" value="UniProtKB-KW"/>
</dbReference>
<accession>A0AAE1HLX3</accession>
<name>A0AAE1HLX3_9NEOP</name>